<comment type="similarity">
    <text evidence="2">Belongs to the RbfA family.</text>
</comment>
<keyword evidence="2" id="KW-0963">Cytoplasm</keyword>
<keyword evidence="4" id="KW-1185">Reference proteome</keyword>
<reference evidence="3 4" key="1">
    <citation type="submission" date="2018-08" db="EMBL/GenBank/DDBJ databases">
        <title>Genomic Encyclopedia of Archaeal and Bacterial Type Strains, Phase II (KMG-II): from individual species to whole genera.</title>
        <authorList>
            <person name="Goeker M."/>
        </authorList>
    </citation>
    <scope>NUCLEOTIDE SEQUENCE [LARGE SCALE GENOMIC DNA]</scope>
    <source>
        <strain evidence="3 4">DSM 5002</strain>
    </source>
</reference>
<dbReference type="InterPro" id="IPR020053">
    <property type="entry name" value="Ribosome-bd_factorA_CS"/>
</dbReference>
<dbReference type="Gene3D" id="3.30.300.20">
    <property type="match status" value="1"/>
</dbReference>
<dbReference type="HAMAP" id="MF_00003">
    <property type="entry name" value="RbfA"/>
    <property type="match status" value="1"/>
</dbReference>
<accession>A0A397PNP6</accession>
<dbReference type="InterPro" id="IPR015946">
    <property type="entry name" value="KH_dom-like_a/b"/>
</dbReference>
<evidence type="ECO:0000313" key="4">
    <source>
        <dbReference type="Proteomes" id="UP000266273"/>
    </source>
</evidence>
<dbReference type="Pfam" id="PF02033">
    <property type="entry name" value="RBFA"/>
    <property type="match status" value="1"/>
</dbReference>
<comment type="caution">
    <text evidence="3">The sequence shown here is derived from an EMBL/GenBank/DDBJ whole genome shotgun (WGS) entry which is preliminary data.</text>
</comment>
<dbReference type="NCBIfam" id="TIGR00082">
    <property type="entry name" value="rbfA"/>
    <property type="match status" value="1"/>
</dbReference>
<dbReference type="PANTHER" id="PTHR33515">
    <property type="entry name" value="RIBOSOME-BINDING FACTOR A, CHLOROPLASTIC-RELATED"/>
    <property type="match status" value="1"/>
</dbReference>
<dbReference type="GO" id="GO:0043024">
    <property type="term" value="F:ribosomal small subunit binding"/>
    <property type="evidence" value="ECO:0007669"/>
    <property type="project" value="TreeGrafter"/>
</dbReference>
<dbReference type="InterPro" id="IPR023799">
    <property type="entry name" value="RbfA_dom_sf"/>
</dbReference>
<dbReference type="PANTHER" id="PTHR33515:SF1">
    <property type="entry name" value="RIBOSOME-BINDING FACTOR A, CHLOROPLASTIC-RELATED"/>
    <property type="match status" value="1"/>
</dbReference>
<organism evidence="3 4">
    <name type="scientific">Dichotomicrobium thermohalophilum</name>
    <dbReference type="NCBI Taxonomy" id="933063"/>
    <lineage>
        <taxon>Bacteria</taxon>
        <taxon>Pseudomonadati</taxon>
        <taxon>Pseudomonadota</taxon>
        <taxon>Alphaproteobacteria</taxon>
        <taxon>Hyphomicrobiales</taxon>
        <taxon>Hyphomicrobiaceae</taxon>
        <taxon>Dichotomicrobium</taxon>
    </lineage>
</organism>
<dbReference type="GO" id="GO:0030490">
    <property type="term" value="P:maturation of SSU-rRNA"/>
    <property type="evidence" value="ECO:0007669"/>
    <property type="project" value="UniProtKB-UniRule"/>
</dbReference>
<comment type="subcellular location">
    <subcellularLocation>
        <location evidence="2">Cytoplasm</location>
    </subcellularLocation>
</comment>
<dbReference type="SUPFAM" id="SSF89919">
    <property type="entry name" value="Ribosome-binding factor A, RbfA"/>
    <property type="match status" value="1"/>
</dbReference>
<comment type="subunit">
    <text evidence="2">Monomer. Binds 30S ribosomal subunits, but not 50S ribosomal subunits or 70S ribosomes.</text>
</comment>
<dbReference type="PROSITE" id="PS01319">
    <property type="entry name" value="RBFA"/>
    <property type="match status" value="1"/>
</dbReference>
<name>A0A397PNP6_9HYPH</name>
<proteinExistence type="inferred from homology"/>
<dbReference type="RefSeq" id="WP_119062355.1">
    <property type="nucleotide sequence ID" value="NZ_QXDF01000003.1"/>
</dbReference>
<keyword evidence="1 2" id="KW-0690">Ribosome biogenesis</keyword>
<protein>
    <recommendedName>
        <fullName evidence="2">Ribosome-binding factor A</fullName>
    </recommendedName>
</protein>
<dbReference type="NCBIfam" id="NF001802">
    <property type="entry name" value="PRK00521.2-5"/>
    <property type="match status" value="1"/>
</dbReference>
<dbReference type="Proteomes" id="UP000266273">
    <property type="component" value="Unassembled WGS sequence"/>
</dbReference>
<gene>
    <name evidence="2" type="primary">rbfA</name>
    <name evidence="3" type="ORF">BXY53_2439</name>
</gene>
<dbReference type="OrthoDB" id="9805051at2"/>
<evidence type="ECO:0000256" key="2">
    <source>
        <dbReference type="HAMAP-Rule" id="MF_00003"/>
    </source>
</evidence>
<evidence type="ECO:0000313" key="3">
    <source>
        <dbReference type="EMBL" id="RIA47361.1"/>
    </source>
</evidence>
<dbReference type="AlphaFoldDB" id="A0A397PNP6"/>
<sequence>MAKRSAAKGPSQRQLRVGELLRHTLADILLRGDIADPELNELRITISQVSPSPDMRHATVYVQTAQDQMKQALEVLSRHKKFLRGELGRRVELKYVPELRFAADTSIDTGERIDAILRSPEVARDLD</sequence>
<comment type="function">
    <text evidence="2">One of several proteins that assist in the late maturation steps of the functional core of the 30S ribosomal subunit. Associates with free 30S ribosomal subunits (but not with 30S subunits that are part of 70S ribosomes or polysomes). Required for efficient processing of 16S rRNA. May interact with the 5'-terminal helix region of 16S rRNA.</text>
</comment>
<dbReference type="GO" id="GO:0005829">
    <property type="term" value="C:cytosol"/>
    <property type="evidence" value="ECO:0007669"/>
    <property type="project" value="TreeGrafter"/>
</dbReference>
<dbReference type="EMBL" id="QXDF01000003">
    <property type="protein sequence ID" value="RIA47361.1"/>
    <property type="molecule type" value="Genomic_DNA"/>
</dbReference>
<dbReference type="InterPro" id="IPR000238">
    <property type="entry name" value="RbfA"/>
</dbReference>
<evidence type="ECO:0000256" key="1">
    <source>
        <dbReference type="ARBA" id="ARBA00022517"/>
    </source>
</evidence>